<evidence type="ECO:0000313" key="2">
    <source>
        <dbReference type="Proteomes" id="UP001066276"/>
    </source>
</evidence>
<evidence type="ECO:0000313" key="1">
    <source>
        <dbReference type="EMBL" id="KAJ1081749.1"/>
    </source>
</evidence>
<comment type="caution">
    <text evidence="1">The sequence shown here is derived from an EMBL/GenBank/DDBJ whole genome shotgun (WGS) entry which is preliminary data.</text>
</comment>
<keyword evidence="2" id="KW-1185">Reference proteome</keyword>
<dbReference type="Proteomes" id="UP001066276">
    <property type="component" value="Chromosome 12"/>
</dbReference>
<accession>A0AAV7KTX6</accession>
<dbReference type="AlphaFoldDB" id="A0AAV7KTX6"/>
<dbReference type="EMBL" id="JANPWB010000016">
    <property type="protein sequence ID" value="KAJ1081749.1"/>
    <property type="molecule type" value="Genomic_DNA"/>
</dbReference>
<organism evidence="1 2">
    <name type="scientific">Pleurodeles waltl</name>
    <name type="common">Iberian ribbed newt</name>
    <dbReference type="NCBI Taxonomy" id="8319"/>
    <lineage>
        <taxon>Eukaryota</taxon>
        <taxon>Metazoa</taxon>
        <taxon>Chordata</taxon>
        <taxon>Craniata</taxon>
        <taxon>Vertebrata</taxon>
        <taxon>Euteleostomi</taxon>
        <taxon>Amphibia</taxon>
        <taxon>Batrachia</taxon>
        <taxon>Caudata</taxon>
        <taxon>Salamandroidea</taxon>
        <taxon>Salamandridae</taxon>
        <taxon>Pleurodelinae</taxon>
        <taxon>Pleurodeles</taxon>
    </lineage>
</organism>
<protein>
    <submittedName>
        <fullName evidence="1">Uncharacterized protein</fullName>
    </submittedName>
</protein>
<name>A0AAV7KTX6_PLEWA</name>
<reference evidence="1" key="1">
    <citation type="journal article" date="2022" name="bioRxiv">
        <title>Sequencing and chromosome-scale assembly of the giantPleurodeles waltlgenome.</title>
        <authorList>
            <person name="Brown T."/>
            <person name="Elewa A."/>
            <person name="Iarovenko S."/>
            <person name="Subramanian E."/>
            <person name="Araus A.J."/>
            <person name="Petzold A."/>
            <person name="Susuki M."/>
            <person name="Suzuki K.-i.T."/>
            <person name="Hayashi T."/>
            <person name="Toyoda A."/>
            <person name="Oliveira C."/>
            <person name="Osipova E."/>
            <person name="Leigh N.D."/>
            <person name="Simon A."/>
            <person name="Yun M.H."/>
        </authorList>
    </citation>
    <scope>NUCLEOTIDE SEQUENCE</scope>
    <source>
        <strain evidence="1">20211129_DDA</strain>
        <tissue evidence="1">Liver</tissue>
    </source>
</reference>
<proteinExistence type="predicted"/>
<sequence>MGAGPLPTPPTARALRRALERFIRCTAAYFPLGWGETALQRPLQVPWGRTSCLVPCSPVLLPHCGCWPASKPPADRALLRVLSDALQRVLCQAEGRPPFHVLYKSPGALFRASFLIPQRYFLAVGAGPLTPLRPQRTRAIYPVYCSMFSVRPKPRRGSSSMSSTSPPGLYSIPRSLVCCALSARGCFVRCTVAYFLPGRGETALQRPLQVPWRPTPCLVPHSPMLLPRYGCRPRTVTAGGPRSQRTRALYPMHCSMFSAKSGRVHPSMCSSGK</sequence>
<gene>
    <name evidence="1" type="ORF">NDU88_001924</name>
</gene>